<proteinExistence type="predicted"/>
<dbReference type="EMBL" id="JAOAMU010000001">
    <property type="protein sequence ID" value="MCT2561233.1"/>
    <property type="molecule type" value="Genomic_DNA"/>
</dbReference>
<dbReference type="Proteomes" id="UP001525566">
    <property type="component" value="Unassembled WGS sequence"/>
</dbReference>
<evidence type="ECO:0000313" key="3">
    <source>
        <dbReference type="Proteomes" id="UP001525566"/>
    </source>
</evidence>
<accession>A0ABT2IQY5</accession>
<evidence type="ECO:0000259" key="1">
    <source>
        <dbReference type="Pfam" id="PF24024"/>
    </source>
</evidence>
<name>A0ABT2IQY5_9FLAO</name>
<gene>
    <name evidence="2" type="ORF">N0B48_04950</name>
</gene>
<keyword evidence="3" id="KW-1185">Reference proteome</keyword>
<dbReference type="RefSeq" id="WP_259837158.1">
    <property type="nucleotide sequence ID" value="NZ_JAOAMU010000001.1"/>
</dbReference>
<organism evidence="2 3">
    <name type="scientific">Chryseobacterium herbae</name>
    <dbReference type="NCBI Taxonomy" id="2976476"/>
    <lineage>
        <taxon>Bacteria</taxon>
        <taxon>Pseudomonadati</taxon>
        <taxon>Bacteroidota</taxon>
        <taxon>Flavobacteriia</taxon>
        <taxon>Flavobacteriales</taxon>
        <taxon>Weeksellaceae</taxon>
        <taxon>Chryseobacterium group</taxon>
        <taxon>Chryseobacterium</taxon>
    </lineage>
</organism>
<dbReference type="Pfam" id="PF24024">
    <property type="entry name" value="DUF7336"/>
    <property type="match status" value="1"/>
</dbReference>
<feature type="domain" description="DUF7336" evidence="1">
    <location>
        <begin position="102"/>
        <end position="162"/>
    </location>
</feature>
<comment type="caution">
    <text evidence="2">The sequence shown here is derived from an EMBL/GenBank/DDBJ whole genome shotgun (WGS) entry which is preliminary data.</text>
</comment>
<evidence type="ECO:0000313" key="2">
    <source>
        <dbReference type="EMBL" id="MCT2561233.1"/>
    </source>
</evidence>
<reference evidence="2 3" key="1">
    <citation type="submission" date="2022-09" db="EMBL/GenBank/DDBJ databases">
        <title>Chryseobacterium oleae sp.nov., isolated from the inter-root soil of Pyrola calliantha H. Andr. in Tibet.</title>
        <authorList>
            <person name="Li Z."/>
        </authorList>
    </citation>
    <scope>NUCLEOTIDE SEQUENCE [LARGE SCALE GENOMIC DNA]</scope>
    <source>
        <strain evidence="3">pc1-10</strain>
    </source>
</reference>
<protein>
    <recommendedName>
        <fullName evidence="1">DUF7336 domain-containing protein</fullName>
    </recommendedName>
</protein>
<dbReference type="InterPro" id="IPR055760">
    <property type="entry name" value="DUF7336"/>
</dbReference>
<sequence>MKQFIYTLEHIYTDEEHTAIKLLGFFDDLTKLEKIKDQALEFPGFRDYPDGFLSIKNELDKVHWKTGFSSVIGEVGRDYIPEKDEIDTEAYVVQNLLSIFSVSHTYTIDRYLDDERIIGVFSSLKTAEKNIDELRQQPGFKEYPEDFIICEIELNKLLWTSGF</sequence>